<reference evidence="2" key="1">
    <citation type="journal article" date="2017" name="Nat. Ecol. Evol.">
        <title>Genome expansion and lineage-specific genetic innovations in the forest pathogenic fungi Armillaria.</title>
        <authorList>
            <person name="Sipos G."/>
            <person name="Prasanna A.N."/>
            <person name="Walter M.C."/>
            <person name="O'Connor E."/>
            <person name="Balint B."/>
            <person name="Krizsan K."/>
            <person name="Kiss B."/>
            <person name="Hess J."/>
            <person name="Varga T."/>
            <person name="Slot J."/>
            <person name="Riley R."/>
            <person name="Boka B."/>
            <person name="Rigling D."/>
            <person name="Barry K."/>
            <person name="Lee J."/>
            <person name="Mihaltcheva S."/>
            <person name="LaButti K."/>
            <person name="Lipzen A."/>
            <person name="Waldron R."/>
            <person name="Moloney N.M."/>
            <person name="Sperisen C."/>
            <person name="Kredics L."/>
            <person name="Vagvoelgyi C."/>
            <person name="Patrignani A."/>
            <person name="Fitzpatrick D."/>
            <person name="Nagy I."/>
            <person name="Doyle S."/>
            <person name="Anderson J.B."/>
            <person name="Grigoriev I.V."/>
            <person name="Gueldener U."/>
            <person name="Muensterkoetter M."/>
            <person name="Nagy L.G."/>
        </authorList>
    </citation>
    <scope>NUCLEOTIDE SEQUENCE [LARGE SCALE GENOMIC DNA]</scope>
    <source>
        <strain evidence="2">Ar21-2</strain>
    </source>
</reference>
<dbReference type="InParanoid" id="A0A2H3DM59"/>
<gene>
    <name evidence="1" type="ORF">ARMGADRAFT_1009968</name>
</gene>
<dbReference type="EMBL" id="KZ293650">
    <property type="protein sequence ID" value="PBK96295.1"/>
    <property type="molecule type" value="Genomic_DNA"/>
</dbReference>
<keyword evidence="2" id="KW-1185">Reference proteome</keyword>
<organism evidence="1 2">
    <name type="scientific">Armillaria gallica</name>
    <name type="common">Bulbous honey fungus</name>
    <name type="synonym">Armillaria bulbosa</name>
    <dbReference type="NCBI Taxonomy" id="47427"/>
    <lineage>
        <taxon>Eukaryota</taxon>
        <taxon>Fungi</taxon>
        <taxon>Dikarya</taxon>
        <taxon>Basidiomycota</taxon>
        <taxon>Agaricomycotina</taxon>
        <taxon>Agaricomycetes</taxon>
        <taxon>Agaricomycetidae</taxon>
        <taxon>Agaricales</taxon>
        <taxon>Marasmiineae</taxon>
        <taxon>Physalacriaceae</taxon>
        <taxon>Armillaria</taxon>
    </lineage>
</organism>
<sequence length="62" mass="7033">MYARDDTSKAPIAITAAQSYLSSFNRCHRQPYRLHPGRAALVISADQPSAEVWKLEETWLVD</sequence>
<accession>A0A2H3DM59</accession>
<evidence type="ECO:0000313" key="1">
    <source>
        <dbReference type="EMBL" id="PBK96295.1"/>
    </source>
</evidence>
<evidence type="ECO:0000313" key="2">
    <source>
        <dbReference type="Proteomes" id="UP000217790"/>
    </source>
</evidence>
<name>A0A2H3DM59_ARMGA</name>
<dbReference type="Proteomes" id="UP000217790">
    <property type="component" value="Unassembled WGS sequence"/>
</dbReference>
<protein>
    <submittedName>
        <fullName evidence="1">Uncharacterized protein</fullName>
    </submittedName>
</protein>
<proteinExistence type="predicted"/>
<dbReference type="AlphaFoldDB" id="A0A2H3DM59"/>